<evidence type="ECO:0000259" key="2">
    <source>
        <dbReference type="Pfam" id="PF00149"/>
    </source>
</evidence>
<dbReference type="AlphaFoldDB" id="F0LN34"/>
<dbReference type="InterPro" id="IPR027552">
    <property type="entry name" value="CGP_CTERM"/>
</dbReference>
<dbReference type="Proteomes" id="UP000007478">
    <property type="component" value="Chromosome"/>
</dbReference>
<dbReference type="GeneID" id="10041504"/>
<dbReference type="NCBIfam" id="TIGR04288">
    <property type="entry name" value="CGP_CTERM"/>
    <property type="match status" value="1"/>
</dbReference>
<dbReference type="GO" id="GO:0016787">
    <property type="term" value="F:hydrolase activity"/>
    <property type="evidence" value="ECO:0007669"/>
    <property type="project" value="InterPro"/>
</dbReference>
<accession>F0LN34</accession>
<dbReference type="PANTHER" id="PTHR43143">
    <property type="entry name" value="METALLOPHOSPHOESTERASE, CALCINEURIN SUPERFAMILY"/>
    <property type="match status" value="1"/>
</dbReference>
<keyword evidence="4" id="KW-1185">Reference proteome</keyword>
<dbReference type="OrthoDB" id="7513at2157"/>
<reference evidence="3 4" key="1">
    <citation type="journal article" date="2011" name="J. Bacteriol.">
        <title>Complete genome sequence of the hyperthermophilic, piezophilic, heterotrophic, and carboxydotrophic archaeon Thermococcus barophilus MP.</title>
        <authorList>
            <person name="Vannier P."/>
            <person name="Marteinsson V.T."/>
            <person name="Fridjonsson O.H."/>
            <person name="Oger P."/>
            <person name="Jebbar M."/>
        </authorList>
    </citation>
    <scope>NUCLEOTIDE SEQUENCE [LARGE SCALE GENOMIC DNA]</scope>
    <source>
        <strain evidence="4">DSM 11836 / MP</strain>
    </source>
</reference>
<dbReference type="Pfam" id="PF00149">
    <property type="entry name" value="Metallophos"/>
    <property type="match status" value="1"/>
</dbReference>
<dbReference type="eggNOG" id="arCOG01144">
    <property type="taxonomic scope" value="Archaea"/>
</dbReference>
<name>F0LN34_THEBM</name>
<feature type="compositionally biased region" description="Low complexity" evidence="1">
    <location>
        <begin position="605"/>
        <end position="636"/>
    </location>
</feature>
<protein>
    <submittedName>
        <fullName evidence="3">Metallophosphoesterase</fullName>
    </submittedName>
</protein>
<evidence type="ECO:0000256" key="1">
    <source>
        <dbReference type="SAM" id="MobiDB-lite"/>
    </source>
</evidence>
<dbReference type="HOGENOM" id="CLU_377511_0_0_2"/>
<dbReference type="RefSeq" id="WP_013467461.1">
    <property type="nucleotide sequence ID" value="NC_014804.1"/>
</dbReference>
<dbReference type="KEGG" id="tba:TERMP_01187"/>
<dbReference type="InterPro" id="IPR029052">
    <property type="entry name" value="Metallo-depent_PP-like"/>
</dbReference>
<dbReference type="InterPro" id="IPR010916">
    <property type="entry name" value="TonB_box_CS"/>
</dbReference>
<proteinExistence type="predicted"/>
<feature type="region of interest" description="Disordered" evidence="1">
    <location>
        <begin position="604"/>
        <end position="636"/>
    </location>
</feature>
<sequence>MRKGIALLLVLMVFSMFQAVQVEAATLYPLDVLQYPAPGAPAVAIPGDTITVKAQPGVEITGLSIVSILHGPYELQIVEKNGDELKVKIPENVAPDDYFLIVQSNKGKVIVPNGVWVLKEYPKVLRIAHGSDLHVTSGAKIGYVNGEKFCRSIFKCGEGAIPLHSYVADDSFFTYWGMNPNVDVIIATGDVVDTAGDSKAYGYLLGLMENAIAAGKPTIIVKGNHDDPPKYFSKMIAPPTYYLTIGKFIIIALDSDNERSHPTMEQLEWMEKILEQNPDKIPIIIVHHPYWYKTPEGRSGKIEGMSVFEDWDKIAPLVSWYWIGGKERKTEDIAKRFLEDVEKYNIKLVLSGHVHADYVQVYVDKKGNEHWFVTSTTTGAPDKREKDNWYGSRIVEIDENGNVRLPGIKDMFGTIFGPISSFPIPQEFIVFRHTTDFGSAIKFVNEFKEASGKLAVVVPNGAKVDAGATTVKYKVLGERTIGDKHYMLLEVTVPKGVSQLVITKGKDTEKPQVSIAYTSPAKPVKGKPFKVYFKASDNLGIKDLYVEIEANGEVKKYPAEPTKGGPNVDYFLAQIPGVNADEYTIRVVAIDFYGNKAVAEKVMGKPTPTSTTKTTTTTTSQTSSESSPTTQTATQASTCGPAVLVGLALIPLLLRKRK</sequence>
<dbReference type="Gene3D" id="3.60.21.10">
    <property type="match status" value="1"/>
</dbReference>
<evidence type="ECO:0000313" key="3">
    <source>
        <dbReference type="EMBL" id="ADT84163.1"/>
    </source>
</evidence>
<dbReference type="PANTHER" id="PTHR43143:SF1">
    <property type="entry name" value="SERINE_THREONINE-PROTEIN PHOSPHATASE CPPED1"/>
    <property type="match status" value="1"/>
</dbReference>
<dbReference type="PROSITE" id="PS00430">
    <property type="entry name" value="TONB_DEPENDENT_REC_1"/>
    <property type="match status" value="1"/>
</dbReference>
<dbReference type="EMBL" id="CP002372">
    <property type="protein sequence ID" value="ADT84163.1"/>
    <property type="molecule type" value="Genomic_DNA"/>
</dbReference>
<organism evidence="3 4">
    <name type="scientific">Thermococcus barophilus (strain DSM 11836 / MP)</name>
    <dbReference type="NCBI Taxonomy" id="391623"/>
    <lineage>
        <taxon>Archaea</taxon>
        <taxon>Methanobacteriati</taxon>
        <taxon>Methanobacteriota</taxon>
        <taxon>Thermococci</taxon>
        <taxon>Thermococcales</taxon>
        <taxon>Thermococcaceae</taxon>
        <taxon>Thermococcus</taxon>
    </lineage>
</organism>
<evidence type="ECO:0000313" key="4">
    <source>
        <dbReference type="Proteomes" id="UP000007478"/>
    </source>
</evidence>
<feature type="domain" description="Calcineurin-like phosphoesterase" evidence="2">
    <location>
        <begin position="125"/>
        <end position="356"/>
    </location>
</feature>
<dbReference type="InterPro" id="IPR051918">
    <property type="entry name" value="STPP_CPPED1"/>
</dbReference>
<dbReference type="InterPro" id="IPR004843">
    <property type="entry name" value="Calcineurin-like_PHP"/>
</dbReference>
<dbReference type="SUPFAM" id="SSF56300">
    <property type="entry name" value="Metallo-dependent phosphatases"/>
    <property type="match status" value="1"/>
</dbReference>
<dbReference type="PATRIC" id="fig|391623.17.peg.1190"/>
<gene>
    <name evidence="3" type="ordered locus">TERMP_01187</name>
</gene>